<sequence>MSVCISPTFVGGWNLDAELQRELDALSVRSHLSSSSSSAGDDASEAKSEALLDAATNAKLDMLLNGWREKEKKLQEYELSLRKIRLWQGDLPEKKVETDSELGSKGLEDKTEPGICDQTDPHFQRQAGPFMDSTAVRTFDTAGENKYEHQGELEQRVNPDDDMISSHVTERPNFITHQGRTPVVSPRKVLSHGMDSSDKDTADHEDLQIEEWQNEQKKKLVSLQIEQNLKIRMFEEILRTEEIKLELEKQEMATRYKVLENLSDTYKHMEDEQDLRRLDEDETVKNMLSQAIRLQEQSNTSFCSAAAEAATEDRLRLEEEACDAEDLLYQKQESMQKWLTQVINGWDTGRHILQKQFEEASRLKLAPIYAVAEAVVFAREKEITEGLDVAVVTASRRDFHHWLCKAKVMGLEDAIRSSNERFLRKLKAVQDRLKKEAKLGTKDQYTIYFQEATSLCLRSDTTRAVKAILKRVLQLVRRAILLVGAKSNRRNPRAQDWKTVEAEGAQIGLDMSLLVFLKESICRSRELESVKRVWITKYKADDTGMPYELISTVHGSITGCDGNTLEYQLNGDPKSQLWVGSSDTWRARLLGHDSIEEKQQFIDAKLQQGRQLSVTSHDWLEMLRLQRHWQQHMEFRENQKDTLHAERQNMLEEAEDEENGHEVAVSDGQDKKQDLQAVEFTNTTNLTKNCLTRKFLEEKYNCDREKLRWVMCLDLINMGLTSLGRKGLFRWCPRLKSLSVDMNRLTTFKQVFEGGEVYLEQLSARENLLESLTGLEGLQRLSVLHLDGNLLIQLFPKNLQDGKKGCAKDAVNTSGNSPEFFPVGLSDVCWSRLQVFTLTCNQLTDVSKLGRLCPNLEILDVGSNQLVTLGKGEENALAGLQHLRVLDVGQNKLKGRSLWEGLRYCSELVSLVASRNQLTELPSHYGSALLREIWLNGNAIQAFECKVWLPSLQRLYLQDNLITSLEPVWGCPALEVLDLSFNCISECSQLQHLSYFPNLRSLQLNDNPISDKEDHADYILLAVPWLQELDNEAVAKACRHKAISTLFKSIMDVAGVAFLREKLTRGEAILRGFTNPRSAHKLSFNNREHNENRRSQFLNRSILEVNDVMNGEADEETLWAILLEVKELTISSEVLRSLLMMNGDLMKLGCIRNYSDAELDARYTMTAHQQMAHSLKSKLHAATKERCVRVLKETELSEQHTYRRWPSREDATNLGSQSISSAVSEDSDKNGASHLEWCLEEHSTFDPQNYTAIYTENTEYRLEAEAQIRRVIKLQALARGRMARVRVKLLIKERNEGRERELKTRITRVQAIWRGRSIRKQKLLLHLHAEQVEKKLENAAAIYIQAKWRGYITRLKFQRALSKSKYTDDDEFEYVRIDDNDFLAGELALASYQPADMYLYAIGSDSTKASGTYAKPNSSAQGTTHGIEEKSEKARSKSLQTRPVPEIDDMDIPRTETRTNSISRTSLASSSNGNNRRDSEMLKKPTALLQQIPIASGMDIIKKSVPEKTTYFSPKKFLNSSTCSPERTSTDSLTHSVEKSYEATIIDDLQATERDDIVDTAIKRDDVDQTAPLNIVPEEQNLPEEVKRLDQQSLDDLLKRMGIASPFSSRPRSVDLASRDITDINVSMATTDDKKHLDGLRNSSLDSKSQSTTERTDSQAREGTKKALSDEKKVAAEEIAKDWGFKNARTVEAYLKAREKKMKQVKTVAQQNILRDPETRFKRFKAKLGGPIPTRASPLTQSDSKGPTVSDAEEKHGRDSTNSFTNSFREQSSYGGYQNFTATTAYNRKTYCTRMLSFPLSSSTNATAEMAVVDAKGAEMKVCEQAPTVEQWIHSYSPVVGGENRL</sequence>
<evidence type="ECO:0000313" key="6">
    <source>
        <dbReference type="Proteomes" id="UP001605036"/>
    </source>
</evidence>
<evidence type="ECO:0000256" key="1">
    <source>
        <dbReference type="ARBA" id="ARBA00022614"/>
    </source>
</evidence>
<dbReference type="PROSITE" id="PS51450">
    <property type="entry name" value="LRR"/>
    <property type="match status" value="2"/>
</dbReference>
<protein>
    <submittedName>
        <fullName evidence="5">Uncharacterized protein</fullName>
    </submittedName>
</protein>
<dbReference type="InterPro" id="IPR032675">
    <property type="entry name" value="LRR_dom_sf"/>
</dbReference>
<accession>A0ABD1Z919</accession>
<dbReference type="InterPro" id="IPR003591">
    <property type="entry name" value="Leu-rich_rpt_typical-subtyp"/>
</dbReference>
<organism evidence="5 6">
    <name type="scientific">Riccia fluitans</name>
    <dbReference type="NCBI Taxonomy" id="41844"/>
    <lineage>
        <taxon>Eukaryota</taxon>
        <taxon>Viridiplantae</taxon>
        <taxon>Streptophyta</taxon>
        <taxon>Embryophyta</taxon>
        <taxon>Marchantiophyta</taxon>
        <taxon>Marchantiopsida</taxon>
        <taxon>Marchantiidae</taxon>
        <taxon>Marchantiales</taxon>
        <taxon>Ricciaceae</taxon>
        <taxon>Riccia</taxon>
    </lineage>
</organism>
<evidence type="ECO:0000256" key="2">
    <source>
        <dbReference type="ARBA" id="ARBA00022737"/>
    </source>
</evidence>
<feature type="compositionally biased region" description="Polar residues" evidence="4">
    <location>
        <begin position="1737"/>
        <end position="1747"/>
    </location>
</feature>
<gene>
    <name evidence="5" type="ORF">R1flu_011873</name>
</gene>
<evidence type="ECO:0000256" key="3">
    <source>
        <dbReference type="SAM" id="Coils"/>
    </source>
</evidence>
<dbReference type="SUPFAM" id="SSF52058">
    <property type="entry name" value="L domain-like"/>
    <property type="match status" value="1"/>
</dbReference>
<dbReference type="CDD" id="cd23767">
    <property type="entry name" value="IQCD"/>
    <property type="match status" value="1"/>
</dbReference>
<evidence type="ECO:0000256" key="4">
    <source>
        <dbReference type="SAM" id="MobiDB-lite"/>
    </source>
</evidence>
<dbReference type="Pfam" id="PF13855">
    <property type="entry name" value="LRR_8"/>
    <property type="match status" value="1"/>
</dbReference>
<feature type="compositionally biased region" description="Polar residues" evidence="4">
    <location>
        <begin position="1213"/>
        <end position="1224"/>
    </location>
</feature>
<dbReference type="EMBL" id="JBHFFA010000002">
    <property type="protein sequence ID" value="KAL2644286.1"/>
    <property type="molecule type" value="Genomic_DNA"/>
</dbReference>
<dbReference type="PANTHER" id="PTHR15454">
    <property type="entry name" value="NISCHARIN RELATED"/>
    <property type="match status" value="1"/>
</dbReference>
<feature type="compositionally biased region" description="Polar residues" evidence="4">
    <location>
        <begin position="1458"/>
        <end position="1474"/>
    </location>
</feature>
<feature type="region of interest" description="Disordered" evidence="4">
    <location>
        <begin position="1634"/>
        <end position="1672"/>
    </location>
</feature>
<reference evidence="5 6" key="1">
    <citation type="submission" date="2024-09" db="EMBL/GenBank/DDBJ databases">
        <title>Chromosome-scale assembly of Riccia fluitans.</title>
        <authorList>
            <person name="Paukszto L."/>
            <person name="Sawicki J."/>
            <person name="Karawczyk K."/>
            <person name="Piernik-Szablinska J."/>
            <person name="Szczecinska M."/>
            <person name="Mazdziarz M."/>
        </authorList>
    </citation>
    <scope>NUCLEOTIDE SEQUENCE [LARGE SCALE GENOMIC DNA]</scope>
    <source>
        <strain evidence="5">Rf_01</strain>
        <tissue evidence="5">Aerial parts of the thallus</tissue>
    </source>
</reference>
<dbReference type="Gene3D" id="1.20.5.190">
    <property type="match status" value="1"/>
</dbReference>
<keyword evidence="2" id="KW-0677">Repeat</keyword>
<keyword evidence="1" id="KW-0433">Leucine-rich repeat</keyword>
<feature type="compositionally biased region" description="Polar residues" evidence="4">
    <location>
        <begin position="1410"/>
        <end position="1424"/>
    </location>
</feature>
<feature type="compositionally biased region" description="Basic and acidic residues" evidence="4">
    <location>
        <begin position="1654"/>
        <end position="1672"/>
    </location>
</feature>
<dbReference type="SMART" id="SM00365">
    <property type="entry name" value="LRR_SD22"/>
    <property type="match status" value="3"/>
</dbReference>
<comment type="caution">
    <text evidence="5">The sequence shown here is derived from an EMBL/GenBank/DDBJ whole genome shotgun (WGS) entry which is preliminary data.</text>
</comment>
<evidence type="ECO:0000313" key="5">
    <source>
        <dbReference type="EMBL" id="KAL2644286.1"/>
    </source>
</evidence>
<feature type="compositionally biased region" description="Basic and acidic residues" evidence="4">
    <location>
        <begin position="1426"/>
        <end position="1435"/>
    </location>
</feature>
<proteinExistence type="predicted"/>
<dbReference type="Gene3D" id="3.80.10.10">
    <property type="entry name" value="Ribonuclease Inhibitor"/>
    <property type="match status" value="3"/>
</dbReference>
<dbReference type="PROSITE" id="PS50096">
    <property type="entry name" value="IQ"/>
    <property type="match status" value="2"/>
</dbReference>
<dbReference type="InterPro" id="IPR001611">
    <property type="entry name" value="Leu-rich_rpt"/>
</dbReference>
<feature type="compositionally biased region" description="Polar residues" evidence="4">
    <location>
        <begin position="1641"/>
        <end position="1653"/>
    </location>
</feature>
<name>A0ABD1Z919_9MARC</name>
<dbReference type="Proteomes" id="UP001605036">
    <property type="component" value="Unassembled WGS sequence"/>
</dbReference>
<feature type="region of interest" description="Disordered" evidence="4">
    <location>
        <begin position="1207"/>
        <end position="1227"/>
    </location>
</feature>
<keyword evidence="6" id="KW-1185">Reference proteome</keyword>
<dbReference type="SMART" id="SM00015">
    <property type="entry name" value="IQ"/>
    <property type="match status" value="3"/>
</dbReference>
<feature type="compositionally biased region" description="Polar residues" evidence="4">
    <location>
        <begin position="1760"/>
        <end position="1769"/>
    </location>
</feature>
<feature type="coiled-coil region" evidence="3">
    <location>
        <begin position="633"/>
        <end position="660"/>
    </location>
</feature>
<feature type="region of interest" description="Disordered" evidence="4">
    <location>
        <begin position="1410"/>
        <end position="1479"/>
    </location>
</feature>
<dbReference type="SMART" id="SM00369">
    <property type="entry name" value="LRR_TYP"/>
    <property type="match status" value="4"/>
</dbReference>
<dbReference type="InterPro" id="IPR000048">
    <property type="entry name" value="IQ_motif_EF-hand-BS"/>
</dbReference>
<feature type="region of interest" description="Disordered" evidence="4">
    <location>
        <begin position="1728"/>
        <end position="1769"/>
    </location>
</feature>
<keyword evidence="3" id="KW-0175">Coiled coil</keyword>